<reference evidence="3" key="2">
    <citation type="submission" date="2025-08" db="UniProtKB">
        <authorList>
            <consortium name="RefSeq"/>
        </authorList>
    </citation>
    <scope>IDENTIFICATION</scope>
    <source>
        <tissue evidence="3">Whole plant</tissue>
    </source>
</reference>
<dbReference type="AlphaFoldDB" id="A0A6P4D3K9"/>
<sequence>MEVQVGQLSKRVPERPSNTLPSNTEVNLREECKAFTMGKKAKPKEAHATEDLKEEKAQEENGSTLLHALVVVKEPEVQHPQKLQRETKDEQFTHFLKIFKKLQINISFAEVLEKMPPNMACLKSALSEKKALKGDETVVLTKECSALVQKQLPQKMPSPGSFLIRCTIGTITFEKALCDLGSSINLMPLSMMKKLGIWCVELHFAQLNQQVH</sequence>
<gene>
    <name evidence="3" type="primary">LOC107484782</name>
</gene>
<reference evidence="2" key="1">
    <citation type="journal article" date="2016" name="Nat. Genet.">
        <title>The genome sequences of Arachis duranensis and Arachis ipaensis, the diploid ancestors of cultivated peanut.</title>
        <authorList>
            <person name="Bertioli D.J."/>
            <person name="Cannon S.B."/>
            <person name="Froenicke L."/>
            <person name="Huang G."/>
            <person name="Farmer A.D."/>
            <person name="Cannon E.K."/>
            <person name="Liu X."/>
            <person name="Gao D."/>
            <person name="Clevenger J."/>
            <person name="Dash S."/>
            <person name="Ren L."/>
            <person name="Moretzsohn M.C."/>
            <person name="Shirasawa K."/>
            <person name="Huang W."/>
            <person name="Vidigal B."/>
            <person name="Abernathy B."/>
            <person name="Chu Y."/>
            <person name="Niederhuth C.E."/>
            <person name="Umale P."/>
            <person name="Araujo A.C."/>
            <person name="Kozik A."/>
            <person name="Kim K.D."/>
            <person name="Burow M.D."/>
            <person name="Varshney R.K."/>
            <person name="Wang X."/>
            <person name="Zhang X."/>
            <person name="Barkley N."/>
            <person name="Guimaraes P.M."/>
            <person name="Isobe S."/>
            <person name="Guo B."/>
            <person name="Liao B."/>
            <person name="Stalker H.T."/>
            <person name="Schmitz R.J."/>
            <person name="Scheffler B.E."/>
            <person name="Leal-Bertioli S.C."/>
            <person name="Xun X."/>
            <person name="Jackson S.A."/>
            <person name="Michelmore R."/>
            <person name="Ozias-Akins P."/>
        </authorList>
    </citation>
    <scope>NUCLEOTIDE SEQUENCE [LARGE SCALE GENOMIC DNA]</scope>
    <source>
        <strain evidence="2">cv. V14167</strain>
    </source>
</reference>
<dbReference type="PANTHER" id="PTHR33067:SF39">
    <property type="entry name" value="TRANSCRIPTION FACTOR INTERACTOR AND REGULATOR CCHC(ZN) FAMILY"/>
    <property type="match status" value="1"/>
</dbReference>
<evidence type="ECO:0000256" key="1">
    <source>
        <dbReference type="SAM" id="MobiDB-lite"/>
    </source>
</evidence>
<evidence type="ECO:0000313" key="3">
    <source>
        <dbReference type="RefSeq" id="XP_015960809.1"/>
    </source>
</evidence>
<dbReference type="Gene3D" id="2.40.70.10">
    <property type="entry name" value="Acid Proteases"/>
    <property type="match status" value="1"/>
</dbReference>
<dbReference type="Proteomes" id="UP000515211">
    <property type="component" value="Chromosome 4"/>
</dbReference>
<dbReference type="RefSeq" id="XP_015960809.1">
    <property type="nucleotide sequence ID" value="XM_016105323.1"/>
</dbReference>
<accession>A0A6P4D3K9</accession>
<organism evidence="2 3">
    <name type="scientific">Arachis duranensis</name>
    <name type="common">Wild peanut</name>
    <dbReference type="NCBI Taxonomy" id="130453"/>
    <lineage>
        <taxon>Eukaryota</taxon>
        <taxon>Viridiplantae</taxon>
        <taxon>Streptophyta</taxon>
        <taxon>Embryophyta</taxon>
        <taxon>Tracheophyta</taxon>
        <taxon>Spermatophyta</taxon>
        <taxon>Magnoliopsida</taxon>
        <taxon>eudicotyledons</taxon>
        <taxon>Gunneridae</taxon>
        <taxon>Pentapetalae</taxon>
        <taxon>rosids</taxon>
        <taxon>fabids</taxon>
        <taxon>Fabales</taxon>
        <taxon>Fabaceae</taxon>
        <taxon>Papilionoideae</taxon>
        <taxon>50 kb inversion clade</taxon>
        <taxon>dalbergioids sensu lato</taxon>
        <taxon>Dalbergieae</taxon>
        <taxon>Pterocarpus clade</taxon>
        <taxon>Arachis</taxon>
    </lineage>
</organism>
<feature type="region of interest" description="Disordered" evidence="1">
    <location>
        <begin position="1"/>
        <end position="59"/>
    </location>
</feature>
<keyword evidence="2" id="KW-1185">Reference proteome</keyword>
<evidence type="ECO:0000313" key="2">
    <source>
        <dbReference type="Proteomes" id="UP000515211"/>
    </source>
</evidence>
<feature type="compositionally biased region" description="Basic and acidic residues" evidence="1">
    <location>
        <begin position="43"/>
        <end position="59"/>
    </location>
</feature>
<dbReference type="PANTHER" id="PTHR33067">
    <property type="entry name" value="RNA-DIRECTED DNA POLYMERASE-RELATED"/>
    <property type="match status" value="1"/>
</dbReference>
<dbReference type="OrthoDB" id="1001300at2759"/>
<protein>
    <submittedName>
        <fullName evidence="3">Uncharacterized protein LOC107484782</fullName>
    </submittedName>
</protein>
<dbReference type="InterPro" id="IPR021109">
    <property type="entry name" value="Peptidase_aspartic_dom_sf"/>
</dbReference>
<proteinExistence type="predicted"/>
<feature type="compositionally biased region" description="Polar residues" evidence="1">
    <location>
        <begin position="16"/>
        <end position="26"/>
    </location>
</feature>
<dbReference type="KEGG" id="adu:107484782"/>
<dbReference type="GeneID" id="107484782"/>
<name>A0A6P4D3K9_ARADU</name>